<dbReference type="OrthoDB" id="20844at2759"/>
<evidence type="ECO:0000256" key="1">
    <source>
        <dbReference type="SAM" id="MobiDB-lite"/>
    </source>
</evidence>
<evidence type="ECO:0000313" key="2">
    <source>
        <dbReference type="EMBL" id="PVD36279.1"/>
    </source>
</evidence>
<feature type="region of interest" description="Disordered" evidence="1">
    <location>
        <begin position="1"/>
        <end position="355"/>
    </location>
</feature>
<feature type="compositionally biased region" description="Low complexity" evidence="1">
    <location>
        <begin position="263"/>
        <end position="272"/>
    </location>
</feature>
<organism evidence="2 3">
    <name type="scientific">Pomacea canaliculata</name>
    <name type="common">Golden apple snail</name>
    <dbReference type="NCBI Taxonomy" id="400727"/>
    <lineage>
        <taxon>Eukaryota</taxon>
        <taxon>Metazoa</taxon>
        <taxon>Spiralia</taxon>
        <taxon>Lophotrochozoa</taxon>
        <taxon>Mollusca</taxon>
        <taxon>Gastropoda</taxon>
        <taxon>Caenogastropoda</taxon>
        <taxon>Architaenioglossa</taxon>
        <taxon>Ampullarioidea</taxon>
        <taxon>Ampullariidae</taxon>
        <taxon>Pomacea</taxon>
    </lineage>
</organism>
<feature type="compositionally biased region" description="Low complexity" evidence="1">
    <location>
        <begin position="219"/>
        <end position="232"/>
    </location>
</feature>
<dbReference type="Pfam" id="PF04004">
    <property type="entry name" value="Leo1"/>
    <property type="match status" value="1"/>
</dbReference>
<feature type="compositionally biased region" description="Basic and acidic residues" evidence="1">
    <location>
        <begin position="192"/>
        <end position="218"/>
    </location>
</feature>
<feature type="compositionally biased region" description="Acidic residues" evidence="1">
    <location>
        <begin position="338"/>
        <end position="350"/>
    </location>
</feature>
<gene>
    <name evidence="2" type="ORF">C0Q70_03257</name>
</gene>
<dbReference type="GO" id="GO:0016593">
    <property type="term" value="C:Cdc73/Paf1 complex"/>
    <property type="evidence" value="ECO:0007669"/>
    <property type="project" value="InterPro"/>
</dbReference>
<dbReference type="AlphaFoldDB" id="A0A2T7PS83"/>
<feature type="compositionally biased region" description="Polar residues" evidence="1">
    <location>
        <begin position="84"/>
        <end position="93"/>
    </location>
</feature>
<evidence type="ECO:0008006" key="4">
    <source>
        <dbReference type="Google" id="ProtNLM"/>
    </source>
</evidence>
<dbReference type="InterPro" id="IPR007149">
    <property type="entry name" value="Leo1"/>
</dbReference>
<dbReference type="GO" id="GO:0006368">
    <property type="term" value="P:transcription elongation by RNA polymerase II"/>
    <property type="evidence" value="ECO:0007669"/>
    <property type="project" value="InterPro"/>
</dbReference>
<name>A0A2T7PS83_POMCA</name>
<dbReference type="GO" id="GO:1990269">
    <property type="term" value="F:RNA polymerase II C-terminal domain phosphoserine binding"/>
    <property type="evidence" value="ECO:0007669"/>
    <property type="project" value="TreeGrafter"/>
</dbReference>
<proteinExistence type="predicted"/>
<feature type="compositionally biased region" description="Polar residues" evidence="1">
    <location>
        <begin position="22"/>
        <end position="38"/>
    </location>
</feature>
<comment type="caution">
    <text evidence="2">The sequence shown here is derived from an EMBL/GenBank/DDBJ whole genome shotgun (WGS) entry which is preliminary data.</text>
</comment>
<feature type="compositionally biased region" description="Basic and acidic residues" evidence="1">
    <location>
        <begin position="174"/>
        <end position="183"/>
    </location>
</feature>
<dbReference type="GO" id="GO:0032968">
    <property type="term" value="P:positive regulation of transcription elongation by RNA polymerase II"/>
    <property type="evidence" value="ECO:0007669"/>
    <property type="project" value="TreeGrafter"/>
</dbReference>
<dbReference type="EMBL" id="PZQS01000002">
    <property type="protein sequence ID" value="PVD36279.1"/>
    <property type="molecule type" value="Genomic_DNA"/>
</dbReference>
<sequence length="678" mass="73619">MAELADLFGSDAESDEGKGSVEGSQASGSPTSPQSVSGSERETVHSGSPPGTPHAASGSASPAQSGSGDESPPGSPQGSDNGDSDQGSPARSHQGSESRSPEGSPKESPPASPGAEGSERGSDSDIQTPAASPIGGSDKGSPAGSGSDRGSNRRSRADSLAGSDHSRGSPARTPRKEGSDGESQHGSPAGSSDERHSRQDSQDSDRGSQGRRERRESSPAHSAASGSRSPSPARRRKSGSDDEIVGGGKSSDEEGSHRRRRSSGSGSDSGSDVVRKKKRRLTSENEDGEKAPNSDDENAEATLGGLFGDADDISSDEERGGNVQKGDDENQSARVLEDGEEGQGETEEPPPETRIEVEIPRIVTDLGSNLHYVKLPNFLSVETRPFDPTTYEDEIEEDEVLDEEGRARTKLKVENTVRWRSVKDEEGNEVKDEFDTPMRESNARIVKWSDGSMSLHLGDEVFDVYTMPLQGNFNHLFVRQGTGLQGQSVFKTKLTFRPHSTDSFTHRKMTMSLADRSTKTQKVKVLPIHGADPDAHRSEMIKKEEERLRASIRRENQKRRLRERAQARGLSASYMEGGYDEEEEEEDGLTSISAIKRSYKQTRDKRPIYTSESDMSDESDREDSHTKRLTKAKRLDESEEESDTEITKKKKPARVFDSEEEREHEEVKDKEEEGSGSD</sequence>
<dbReference type="Proteomes" id="UP000245119">
    <property type="component" value="Linkage Group LG2"/>
</dbReference>
<dbReference type="PANTHER" id="PTHR23146:SF0">
    <property type="entry name" value="RNA POLYMERASE-ASSOCIATED PROTEIN LEO1"/>
    <property type="match status" value="1"/>
</dbReference>
<dbReference type="OMA" id="TIRWREY"/>
<reference evidence="2 3" key="1">
    <citation type="submission" date="2018-04" db="EMBL/GenBank/DDBJ databases">
        <title>The genome of golden apple snail Pomacea canaliculata provides insight into stress tolerance and invasive adaptation.</title>
        <authorList>
            <person name="Liu C."/>
            <person name="Liu B."/>
            <person name="Ren Y."/>
            <person name="Zhang Y."/>
            <person name="Wang H."/>
            <person name="Li S."/>
            <person name="Jiang F."/>
            <person name="Yin L."/>
            <person name="Zhang G."/>
            <person name="Qian W."/>
            <person name="Fan W."/>
        </authorList>
    </citation>
    <scope>NUCLEOTIDE SEQUENCE [LARGE SCALE GENOMIC DNA]</scope>
    <source>
        <strain evidence="2">SZHN2017</strain>
        <tissue evidence="2">Muscle</tissue>
    </source>
</reference>
<accession>A0A2T7PS83</accession>
<feature type="region of interest" description="Disordered" evidence="1">
    <location>
        <begin position="599"/>
        <end position="678"/>
    </location>
</feature>
<keyword evidence="3" id="KW-1185">Reference proteome</keyword>
<protein>
    <recommendedName>
        <fullName evidence="4">RNA polymerase-associated protein LEO1</fullName>
    </recommendedName>
</protein>
<feature type="compositionally biased region" description="Basic and acidic residues" evidence="1">
    <location>
        <begin position="316"/>
        <end position="328"/>
    </location>
</feature>
<evidence type="ECO:0000313" key="3">
    <source>
        <dbReference type="Proteomes" id="UP000245119"/>
    </source>
</evidence>
<feature type="compositionally biased region" description="Low complexity" evidence="1">
    <location>
        <begin position="46"/>
        <end position="80"/>
    </location>
</feature>
<feature type="compositionally biased region" description="Basic and acidic residues" evidence="1">
    <location>
        <begin position="664"/>
        <end position="678"/>
    </location>
</feature>
<dbReference type="STRING" id="400727.A0A2T7PS83"/>
<dbReference type="PANTHER" id="PTHR23146">
    <property type="entry name" value="LEO1 PROTEIN"/>
    <property type="match status" value="1"/>
</dbReference>